<feature type="region of interest" description="Disordered" evidence="1">
    <location>
        <begin position="766"/>
        <end position="1053"/>
    </location>
</feature>
<organism evidence="3">
    <name type="scientific">Rhipicephalus pulchellus</name>
    <name type="common">Yellow backed tick</name>
    <name type="synonym">Dermacentor pulchellus</name>
    <dbReference type="NCBI Taxonomy" id="72859"/>
    <lineage>
        <taxon>Eukaryota</taxon>
        <taxon>Metazoa</taxon>
        <taxon>Ecdysozoa</taxon>
        <taxon>Arthropoda</taxon>
        <taxon>Chelicerata</taxon>
        <taxon>Arachnida</taxon>
        <taxon>Acari</taxon>
        <taxon>Parasitiformes</taxon>
        <taxon>Ixodida</taxon>
        <taxon>Ixodoidea</taxon>
        <taxon>Ixodidae</taxon>
        <taxon>Rhipicephalinae</taxon>
        <taxon>Rhipicephalus</taxon>
        <taxon>Rhipicephalus</taxon>
    </lineage>
</organism>
<feature type="compositionally biased region" description="Pro residues" evidence="1">
    <location>
        <begin position="1033"/>
        <end position="1048"/>
    </location>
</feature>
<feature type="compositionally biased region" description="Acidic residues" evidence="1">
    <location>
        <begin position="471"/>
        <end position="482"/>
    </location>
</feature>
<feature type="compositionally biased region" description="Basic and acidic residues" evidence="1">
    <location>
        <begin position="1468"/>
        <end position="1479"/>
    </location>
</feature>
<feature type="compositionally biased region" description="Polar residues" evidence="1">
    <location>
        <begin position="1457"/>
        <end position="1467"/>
    </location>
</feature>
<feature type="compositionally biased region" description="Low complexity" evidence="1">
    <location>
        <begin position="1240"/>
        <end position="1266"/>
    </location>
</feature>
<feature type="region of interest" description="Disordered" evidence="1">
    <location>
        <begin position="239"/>
        <end position="283"/>
    </location>
</feature>
<feature type="region of interest" description="Disordered" evidence="1">
    <location>
        <begin position="190"/>
        <end position="226"/>
    </location>
</feature>
<feature type="compositionally biased region" description="Low complexity" evidence="1">
    <location>
        <begin position="816"/>
        <end position="825"/>
    </location>
</feature>
<dbReference type="PANTHER" id="PTHR11324:SF16">
    <property type="entry name" value="PDZ DOMAIN-CONTAINING PROTEIN 2"/>
    <property type="match status" value="1"/>
</dbReference>
<feature type="compositionally biased region" description="Basic and acidic residues" evidence="1">
    <location>
        <begin position="989"/>
        <end position="1005"/>
    </location>
</feature>
<dbReference type="Gene3D" id="2.30.42.10">
    <property type="match status" value="3"/>
</dbReference>
<dbReference type="InterPro" id="IPR036034">
    <property type="entry name" value="PDZ_sf"/>
</dbReference>
<reference evidence="3" key="2">
    <citation type="journal article" date="2015" name="J. Proteomics">
        <title>Sexual differences in the sialomes of the zebra tick, Rhipicephalus pulchellus.</title>
        <authorList>
            <person name="Tan A.W."/>
            <person name="Francischetti I.M."/>
            <person name="Slovak M."/>
            <person name="Kini R.M."/>
            <person name="Ribeiro J.M."/>
        </authorList>
    </citation>
    <scope>NUCLEOTIDE SEQUENCE</scope>
    <source>
        <tissue evidence="3">Salivary gland</tissue>
    </source>
</reference>
<dbReference type="EMBL" id="GACK01002800">
    <property type="protein sequence ID" value="JAA62234.1"/>
    <property type="molecule type" value="mRNA"/>
</dbReference>
<evidence type="ECO:0000256" key="1">
    <source>
        <dbReference type="SAM" id="MobiDB-lite"/>
    </source>
</evidence>
<feature type="compositionally biased region" description="Polar residues" evidence="1">
    <location>
        <begin position="1625"/>
        <end position="1641"/>
    </location>
</feature>
<sequence>GRQREKTPSSMATLPENVIIMEVYNDADLSDPVPSYNGEQSPPPVLLKPSAAGTKDFVTVVSVEDSASGSVASQGQSDHDNYVTLLEVDETPSATEEVLVYRLPGERLGMALKFVGGTAAGDKVSRVFIQSITPESPASRAQWKISPIKEGDEILEIGDSPVTSMTRLDCVTLLRDSPVCIKLLLRHQGDTSAGRARKNPPPPIPPRKSSIGGCNGSDLAASAPTTSVRQHVELFEKHASGIERSPSLRRPSIPPPLPPRRPKCSYSDSEEPSPTPAFPGMSLSMRLPGWEELMRKRGSGDKGDRPVQPDFYVDLLAEEDKKLLECESDDTGSSVSTVIEKFSRASTANSSFSEHTRQQSLDRPSHTFDLEKVLSPFEQLERELDGHEETCVDDDEQDLDFVDDPGILNDGKDALCDVLGLPSAIAPPESFQDMSSPQQHLNEDICEETEYRLTSDEDPESRPDTLSPLQEQEEGSDQEVGMEVDRRLGDAKENHVAASMALDKLLQLDFGSSEPTSRHDDRERSSPVEHECCPEEDCFPEEEEELPADVNEQSGYGDESDGLAFELRRPLQPAQDLLSYSKVVTTTEHCSSSTVVIRNGLLDSRGSQSFFETLEKVDTCFASPANKETLSERTITISSQRRDELVGRPASSTDIELEPEYKDPLRTYQSSACVTLTPGGSGSGGHGEPEGTVNVASRFDGGADEPSGSDDSIADDMLDSCGGYRDETDDAVARATEDVVMEGRLLDSPDSDVCPPGLGVTVGMYGVPPPPPEEERAAVEGCCSGTQHSSEATDSAAMLEGAGSDMDTIPEEETGSELLTESSQLDSDRSEPEDSSESPLPRDTPEEGSEEENKSDWALPSTVGQVDDLAPTSGDEEILSPIEHEAPSPFREREEKSRTPDSEDPMSSDEGGGGGFPSLLLRRLPPDGHEFPTAYSEPSLPKAPPPPSAASSAPSCQEDALPLKKPMHVYEDSGIFSDDPLSSLSASEGEEKTKVSVTKSPKECCSRQGDGRAAVAGEEAPWTNGVDKDSTSSPPPPAMITAEPPPAAAMPKEETKCLPATFASTPLPTPTAQYSSPLILDRRASAEATQKRYSGMLASMLETTKFGTKLKGLVIPDKPKAPATVAKTLPVIVSNSVVPSSNKMVPAMDDCKLRRDSKHSPPSPKHTTLLADPPWKTKEVSEVPKYSPAFKRRSLQVSKSCDVSPVRGSSQNGFQFSLSHSKPVTPVLPETPVMSPPPLSYTSSGSRSRSNSSSSTFSNPSSSGCSLEIAKKSRADSYAMSDGEQKQAPTVVAETPVANGKSYGQSPLLERYLSSSTYDEKNAEPAKVSRQNSVKSVSSTDSRSDQKTITNGYDGSSAKYNSERRSSAEIQRKNSLGSADAVIQEAKAQTVSASSSPPQVQRLSSTDTKCDESRRATRTWDASSLKDAKTKYRSMDDRSWNSQFRRNSCEQPVYSARVNSASSLSADQRTRSMDLKESPSEAWQKSVRASQLGQQKTVLKKTIDSADSAKSFKALAQKWEQRSQDAQAGAPQTPRKDMVVANGKSHPPVAPKPNEYNRQNQYIVANGKPSPSTSADYPPSVQLRSQRYPLSRPASMFEERDKPRLSTDWPESHPSSYLRTKVDRPSSSVAYRSSKNCSPSLSVNDIKKAFENESAKVPPRTLASLRAIRSEQQLPLPEHRRFSSIDSNDSGNSTASREQYSSMTSLASTSSLISPQELQQLIDEANQSLDEAGASGHDIHVVILHKDSPTSGVGVTLAGGSDYETKEITVHKVIAGGLADRDGRIRKADRILSINGKTMKNVTHKDAIDILKSPRQEVVLVISRDGRQSLRTTPNISRASSLSSVLDVVDEPEVSASASPVTEAQQSPTPAKHEKIVLVKDGLGLGFTLEGGKDSPLGDKPLVVKRIFRGGAAERDGRLLVGDELVSINAQPVCLMTRTEAWNFLKKLPDGPLTLQVVRRAC</sequence>
<feature type="compositionally biased region" description="Polar residues" evidence="1">
    <location>
        <begin position="1347"/>
        <end position="1360"/>
    </location>
</feature>
<protein>
    <recommendedName>
        <fullName evidence="2">PDZ domain-containing protein</fullName>
    </recommendedName>
</protein>
<feature type="region of interest" description="Disordered" evidence="1">
    <location>
        <begin position="1670"/>
        <end position="1703"/>
    </location>
</feature>
<feature type="compositionally biased region" description="Basic and acidic residues" evidence="1">
    <location>
        <begin position="483"/>
        <end position="492"/>
    </location>
</feature>
<dbReference type="CDD" id="cd00136">
    <property type="entry name" value="PDZ_canonical"/>
    <property type="match status" value="1"/>
</dbReference>
<feature type="compositionally biased region" description="Polar residues" evidence="1">
    <location>
        <begin position="1387"/>
        <end position="1407"/>
    </location>
</feature>
<dbReference type="CDD" id="cd06762">
    <property type="entry name" value="PDZ6_PDZD2-PDZ3_hPro-IL-16-like"/>
    <property type="match status" value="1"/>
</dbReference>
<dbReference type="InterPro" id="IPR001478">
    <property type="entry name" value="PDZ"/>
</dbReference>
<feature type="compositionally biased region" description="Polar residues" evidence="1">
    <location>
        <begin position="1481"/>
        <end position="1497"/>
    </location>
</feature>
<accession>L7MGC6</accession>
<feature type="compositionally biased region" description="Basic and acidic residues" evidence="1">
    <location>
        <begin position="882"/>
        <end position="901"/>
    </location>
</feature>
<dbReference type="PANTHER" id="PTHR11324">
    <property type="entry name" value="IL16-RELATED"/>
    <property type="match status" value="1"/>
</dbReference>
<dbReference type="Pfam" id="PF00595">
    <property type="entry name" value="PDZ"/>
    <property type="match status" value="3"/>
</dbReference>
<feature type="region of interest" description="Disordered" evidence="1">
    <location>
        <begin position="511"/>
        <end position="560"/>
    </location>
</feature>
<feature type="compositionally biased region" description="Basic and acidic residues" evidence="1">
    <location>
        <begin position="1361"/>
        <end position="1372"/>
    </location>
</feature>
<proteinExistence type="evidence at transcript level"/>
<dbReference type="PROSITE" id="PS50106">
    <property type="entry name" value="PDZ"/>
    <property type="match status" value="3"/>
</dbReference>
<feature type="region of interest" description="Disordered" evidence="1">
    <location>
        <begin position="1197"/>
        <end position="1641"/>
    </location>
</feature>
<feature type="compositionally biased region" description="Polar residues" evidence="1">
    <location>
        <begin position="1556"/>
        <end position="1575"/>
    </location>
</feature>
<feature type="compositionally biased region" description="Basic and acidic residues" evidence="1">
    <location>
        <begin position="449"/>
        <end position="463"/>
    </location>
</feature>
<feature type="region of interest" description="Disordered" evidence="1">
    <location>
        <begin position="677"/>
        <end position="725"/>
    </location>
</feature>
<feature type="compositionally biased region" description="Polar residues" evidence="1">
    <location>
        <begin position="1197"/>
        <end position="1222"/>
    </location>
</feature>
<feature type="compositionally biased region" description="Polar residues" evidence="1">
    <location>
        <begin position="1684"/>
        <end position="1700"/>
    </location>
</feature>
<feature type="region of interest" description="Disordered" evidence="1">
    <location>
        <begin position="384"/>
        <end position="405"/>
    </location>
</feature>
<feature type="non-terminal residue" evidence="3">
    <location>
        <position position="1"/>
    </location>
</feature>
<feature type="region of interest" description="Disordered" evidence="1">
    <location>
        <begin position="1153"/>
        <end position="1178"/>
    </location>
</feature>
<dbReference type="SMART" id="SM00228">
    <property type="entry name" value="PDZ"/>
    <property type="match status" value="3"/>
</dbReference>
<feature type="region of interest" description="Disordered" evidence="1">
    <location>
        <begin position="427"/>
        <end position="492"/>
    </location>
</feature>
<feature type="compositionally biased region" description="Polar residues" evidence="1">
    <location>
        <begin position="1440"/>
        <end position="1450"/>
    </location>
</feature>
<feature type="compositionally biased region" description="Basic and acidic residues" evidence="1">
    <location>
        <begin position="516"/>
        <end position="533"/>
    </location>
</feature>
<evidence type="ECO:0000313" key="3">
    <source>
        <dbReference type="EMBL" id="JAA62234.1"/>
    </source>
</evidence>
<feature type="compositionally biased region" description="Acidic residues" evidence="1">
    <location>
        <begin position="391"/>
        <end position="403"/>
    </location>
</feature>
<reference evidence="3" key="1">
    <citation type="submission" date="2012-11" db="EMBL/GenBank/DDBJ databases">
        <authorList>
            <person name="Lucero-Rivera Y.E."/>
            <person name="Tovar-Ramirez D."/>
        </authorList>
    </citation>
    <scope>NUCLEOTIDE SEQUENCE</scope>
    <source>
        <tissue evidence="3">Salivary gland</tissue>
    </source>
</reference>
<name>L7MGC6_RHIPC</name>
<feature type="domain" description="PDZ" evidence="2">
    <location>
        <begin position="1741"/>
        <end position="1826"/>
    </location>
</feature>
<feature type="domain" description="PDZ" evidence="2">
    <location>
        <begin position="1875"/>
        <end position="1947"/>
    </location>
</feature>
<feature type="compositionally biased region" description="Basic and acidic residues" evidence="1">
    <location>
        <begin position="1424"/>
        <end position="1439"/>
    </location>
</feature>
<evidence type="ECO:0000259" key="2">
    <source>
        <dbReference type="PROSITE" id="PS50106"/>
    </source>
</evidence>
<feature type="compositionally biased region" description="Polar residues" evidence="1">
    <location>
        <begin position="784"/>
        <end position="793"/>
    </location>
</feature>
<feature type="domain" description="PDZ" evidence="2">
    <location>
        <begin position="97"/>
        <end position="189"/>
    </location>
</feature>
<feature type="compositionally biased region" description="Acidic residues" evidence="1">
    <location>
        <begin position="534"/>
        <end position="547"/>
    </location>
</feature>
<dbReference type="CDD" id="cd06763">
    <property type="entry name" value="PDZ7_PDZD2-PDZ4_hPro-IL-16-like"/>
    <property type="match status" value="1"/>
</dbReference>
<dbReference type="SUPFAM" id="SSF50156">
    <property type="entry name" value="PDZ domain-like"/>
    <property type="match status" value="3"/>
</dbReference>